<dbReference type="Gene3D" id="3.90.950.20">
    <property type="entry name" value="CinA-like"/>
    <property type="match status" value="1"/>
</dbReference>
<dbReference type="OrthoDB" id="9801454at2"/>
<dbReference type="Pfam" id="PF02464">
    <property type="entry name" value="CinA"/>
    <property type="match status" value="1"/>
</dbReference>
<dbReference type="NCBIfam" id="TIGR00199">
    <property type="entry name" value="PncC_domain"/>
    <property type="match status" value="1"/>
</dbReference>
<feature type="domain" description="CinA C-terminal" evidence="1">
    <location>
        <begin position="11"/>
        <end position="160"/>
    </location>
</feature>
<dbReference type="Proteomes" id="UP000292298">
    <property type="component" value="Unassembled WGS sequence"/>
</dbReference>
<dbReference type="EMBL" id="SHLI01000001">
    <property type="protein sequence ID" value="RZU98624.1"/>
    <property type="molecule type" value="Genomic_DNA"/>
</dbReference>
<sequence>MVAATDEVLEALVGQVAGRLIDAGWRLATAESCTGGWIAKVCTDRAGSSRWFDEGVVTYSNAAKQARLGVPAATLEGFGAVSGETAAAMATGARVGDDRRVALATTGIAGPGGGSTRKPVGLVWFAWAWPEGQVVTDSVIFSGDRDAVRRESVAHALRGVLMRQSAA</sequence>
<evidence type="ECO:0000259" key="1">
    <source>
        <dbReference type="Pfam" id="PF02464"/>
    </source>
</evidence>
<organism evidence="2 3">
    <name type="scientific">Spiribacter vilamensis</name>
    <dbReference type="NCBI Taxonomy" id="531306"/>
    <lineage>
        <taxon>Bacteria</taxon>
        <taxon>Pseudomonadati</taxon>
        <taxon>Pseudomonadota</taxon>
        <taxon>Gammaproteobacteria</taxon>
        <taxon>Chromatiales</taxon>
        <taxon>Ectothiorhodospiraceae</taxon>
        <taxon>Spiribacter</taxon>
    </lineage>
</organism>
<dbReference type="InterPro" id="IPR008136">
    <property type="entry name" value="CinA_C"/>
</dbReference>
<keyword evidence="3" id="KW-1185">Reference proteome</keyword>
<evidence type="ECO:0000313" key="2">
    <source>
        <dbReference type="EMBL" id="RZU98624.1"/>
    </source>
</evidence>
<proteinExistence type="predicted"/>
<dbReference type="SUPFAM" id="SSF142433">
    <property type="entry name" value="CinA-like"/>
    <property type="match status" value="1"/>
</dbReference>
<name>A0A4Q8D038_9GAMM</name>
<dbReference type="InterPro" id="IPR036653">
    <property type="entry name" value="CinA-like_C"/>
</dbReference>
<dbReference type="AlphaFoldDB" id="A0A4Q8D038"/>
<gene>
    <name evidence="2" type="ORF">EV698_0879</name>
</gene>
<comment type="caution">
    <text evidence="2">The sequence shown here is derived from an EMBL/GenBank/DDBJ whole genome shotgun (WGS) entry which is preliminary data.</text>
</comment>
<evidence type="ECO:0000313" key="3">
    <source>
        <dbReference type="Proteomes" id="UP000292298"/>
    </source>
</evidence>
<reference evidence="2 3" key="1">
    <citation type="submission" date="2019-02" db="EMBL/GenBank/DDBJ databases">
        <title>Genomic Encyclopedia of Type Strains, Phase IV (KMG-IV): sequencing the most valuable type-strain genomes for metagenomic binning, comparative biology and taxonomic classification.</title>
        <authorList>
            <person name="Goeker M."/>
        </authorList>
    </citation>
    <scope>NUCLEOTIDE SEQUENCE [LARGE SCALE GENOMIC DNA]</scope>
    <source>
        <strain evidence="2 3">DSM 21056</strain>
    </source>
</reference>
<dbReference type="RefSeq" id="WP_130502918.1">
    <property type="nucleotide sequence ID" value="NZ_SHLI01000001.1"/>
</dbReference>
<accession>A0A4Q8D038</accession>
<protein>
    <submittedName>
        <fullName evidence="2">Nicotinamide-nucleotide amidase</fullName>
    </submittedName>
</protein>